<accession>A0ABS9AEJ7</accession>
<gene>
    <name evidence="1" type="ORF">HOP51_08625</name>
</gene>
<evidence type="ECO:0008006" key="3">
    <source>
        <dbReference type="Google" id="ProtNLM"/>
    </source>
</evidence>
<organism evidence="1 2">
    <name type="scientific">Billgrantia zhangzhouensis</name>
    <dbReference type="NCBI Taxonomy" id="2733481"/>
    <lineage>
        <taxon>Bacteria</taxon>
        <taxon>Pseudomonadati</taxon>
        <taxon>Pseudomonadota</taxon>
        <taxon>Gammaproteobacteria</taxon>
        <taxon>Oceanospirillales</taxon>
        <taxon>Halomonadaceae</taxon>
        <taxon>Billgrantia</taxon>
    </lineage>
</organism>
<dbReference type="Proteomes" id="UP001320122">
    <property type="component" value="Unassembled WGS sequence"/>
</dbReference>
<protein>
    <recommendedName>
        <fullName evidence="3">Tail assembly chaperone</fullName>
    </recommendedName>
</protein>
<dbReference type="RefSeq" id="WP_234273534.1">
    <property type="nucleotide sequence ID" value="NZ_JABFTT010000005.1"/>
</dbReference>
<evidence type="ECO:0000313" key="1">
    <source>
        <dbReference type="EMBL" id="MCE8020178.1"/>
    </source>
</evidence>
<keyword evidence="2" id="KW-1185">Reference proteome</keyword>
<dbReference type="EMBL" id="JABFTT010000005">
    <property type="protein sequence ID" value="MCE8020178.1"/>
    <property type="molecule type" value="Genomic_DNA"/>
</dbReference>
<sequence>MAFRVDTYDPELFTAGVWEEFQGGRFKIAYHGNTDYRQALSDLGKRYRKRYGDELTPEQSDEMHAEAIAMGLLKDWEKVEATDQDGKPVDLEYSVENATAALLANLDLVNFVVRRSHDLSRFKRDRDDEPAKGE</sequence>
<proteinExistence type="predicted"/>
<comment type="caution">
    <text evidence="1">The sequence shown here is derived from an EMBL/GenBank/DDBJ whole genome shotgun (WGS) entry which is preliminary data.</text>
</comment>
<evidence type="ECO:0000313" key="2">
    <source>
        <dbReference type="Proteomes" id="UP001320122"/>
    </source>
</evidence>
<name>A0ABS9AEJ7_9GAMM</name>
<reference evidence="1 2" key="1">
    <citation type="journal article" date="2021" name="Front. Microbiol.">
        <title>Aerobic Denitrification and Heterotrophic Sulfur Oxidation in the Genus Halomonas Revealed by Six Novel Species Characterizations and Genome-Based Analysis.</title>
        <authorList>
            <person name="Wang L."/>
            <person name="Shao Z."/>
        </authorList>
    </citation>
    <scope>NUCLEOTIDE SEQUENCE [LARGE SCALE GENOMIC DNA]</scope>
    <source>
        <strain evidence="1 2">MCCC 1A11036</strain>
    </source>
</reference>